<evidence type="ECO:0008006" key="4">
    <source>
        <dbReference type="Google" id="ProtNLM"/>
    </source>
</evidence>
<evidence type="ECO:0000256" key="1">
    <source>
        <dbReference type="SAM" id="SignalP"/>
    </source>
</evidence>
<dbReference type="Proteomes" id="UP000199032">
    <property type="component" value="Unassembled WGS sequence"/>
</dbReference>
<gene>
    <name evidence="2" type="ORF">COMA1_40089</name>
</gene>
<dbReference type="InterPro" id="IPR013424">
    <property type="entry name" value="Ice-binding_C"/>
</dbReference>
<dbReference type="RefSeq" id="WP_090749972.1">
    <property type="nucleotide sequence ID" value="NZ_CZQA01000010.1"/>
</dbReference>
<evidence type="ECO:0000313" key="3">
    <source>
        <dbReference type="Proteomes" id="UP000199032"/>
    </source>
</evidence>
<feature type="chain" id="PRO_5006624022" description="PEP-CTERM protein-sorting domain-containing protein" evidence="1">
    <location>
        <begin position="29"/>
        <end position="225"/>
    </location>
</feature>
<keyword evidence="3" id="KW-1185">Reference proteome</keyword>
<sequence>MKKALAIAFGLATAVSVLVLATSAVSLATPLTFVFQGQVSGVLDDDSGTFGSNFAVGDPVTGFWSFDTTATQNTTGLPYLSYYHATFSATISGKTFAGAAEYRIFDDGPGGDGFSVINETGTYSTPALGSLTPSTFFVQFLGMPTTTLSNQSIVTNPAGLFPLYDPTYAPHGLRLDGVDGSFGLLNFTVASVNPVPEPTTALLLLTGLGIIMWTTRRKAAESLNS</sequence>
<dbReference type="EMBL" id="CZQA01000010">
    <property type="protein sequence ID" value="CUS37505.1"/>
    <property type="molecule type" value="Genomic_DNA"/>
</dbReference>
<protein>
    <recommendedName>
        <fullName evidence="4">PEP-CTERM protein-sorting domain-containing protein</fullName>
    </recommendedName>
</protein>
<reference evidence="2 3" key="1">
    <citation type="submission" date="2015-10" db="EMBL/GenBank/DDBJ databases">
        <authorList>
            <person name="Gilbert D.G."/>
        </authorList>
    </citation>
    <scope>NUCLEOTIDE SEQUENCE [LARGE SCALE GENOMIC DNA]</scope>
    <source>
        <strain evidence="2">COMA1</strain>
    </source>
</reference>
<proteinExistence type="predicted"/>
<name>A0A0S4LIV0_9BACT</name>
<accession>A0A0S4LIV0</accession>
<evidence type="ECO:0000313" key="2">
    <source>
        <dbReference type="EMBL" id="CUS37505.1"/>
    </source>
</evidence>
<feature type="signal peptide" evidence="1">
    <location>
        <begin position="1"/>
        <end position="28"/>
    </location>
</feature>
<organism evidence="2 3">
    <name type="scientific">Candidatus Nitrospira nitrosa</name>
    <dbReference type="NCBI Taxonomy" id="1742972"/>
    <lineage>
        <taxon>Bacteria</taxon>
        <taxon>Pseudomonadati</taxon>
        <taxon>Nitrospirota</taxon>
        <taxon>Nitrospiria</taxon>
        <taxon>Nitrospirales</taxon>
        <taxon>Nitrospiraceae</taxon>
        <taxon>Nitrospira</taxon>
    </lineage>
</organism>
<dbReference type="AlphaFoldDB" id="A0A0S4LIV0"/>
<dbReference type="NCBIfam" id="TIGR02595">
    <property type="entry name" value="PEP_CTERM"/>
    <property type="match status" value="1"/>
</dbReference>
<keyword evidence="1" id="KW-0732">Signal</keyword>